<reference evidence="11" key="1">
    <citation type="submission" date="2018-06" db="EMBL/GenBank/DDBJ databases">
        <title>Complete genome sequences of Mycoplasma anatis, M. anseris and M. cloacale type strains.</title>
        <authorList>
            <person name="Grozner D."/>
            <person name="Forro B."/>
            <person name="Sulyok K.M."/>
            <person name="Marton S."/>
            <person name="Kreizinger Z."/>
            <person name="Banyai K."/>
            <person name="Gyuranecz M."/>
        </authorList>
    </citation>
    <scope>NUCLEOTIDE SEQUENCE [LARGE SCALE GENOMIC DNA]</scope>
    <source>
        <strain evidence="11">ATCC 49234</strain>
    </source>
</reference>
<protein>
    <recommendedName>
        <fullName evidence="3">DNA-3-methyladenine glycosylase II</fullName>
        <ecNumber evidence="3">3.2.2.21</ecNumber>
    </recommendedName>
</protein>
<dbReference type="InterPro" id="IPR051912">
    <property type="entry name" value="Alkylbase_DNA_Glycosylase/TA"/>
</dbReference>
<evidence type="ECO:0000256" key="3">
    <source>
        <dbReference type="ARBA" id="ARBA00012000"/>
    </source>
</evidence>
<dbReference type="Gene3D" id="1.10.1670.40">
    <property type="match status" value="1"/>
</dbReference>
<dbReference type="Gene3D" id="3.30.160.70">
    <property type="entry name" value="Methylated DNA-protein cysteine methyltransferase domain"/>
    <property type="match status" value="1"/>
</dbReference>
<dbReference type="CDD" id="cd00056">
    <property type="entry name" value="ENDO3c"/>
    <property type="match status" value="1"/>
</dbReference>
<dbReference type="GO" id="GO:0043916">
    <property type="term" value="F:DNA-7-methylguanine glycosylase activity"/>
    <property type="evidence" value="ECO:0007669"/>
    <property type="project" value="TreeGrafter"/>
</dbReference>
<dbReference type="GO" id="GO:0032131">
    <property type="term" value="F:alkylated DNA binding"/>
    <property type="evidence" value="ECO:0007669"/>
    <property type="project" value="TreeGrafter"/>
</dbReference>
<evidence type="ECO:0000313" key="11">
    <source>
        <dbReference type="Proteomes" id="UP000250218"/>
    </source>
</evidence>
<dbReference type="InterPro" id="IPR003265">
    <property type="entry name" value="HhH-GPD_domain"/>
</dbReference>
<keyword evidence="4 10" id="KW-0489">Methyltransferase</keyword>
<dbReference type="Pfam" id="PF00730">
    <property type="entry name" value="HhH-GPD"/>
    <property type="match status" value="1"/>
</dbReference>
<dbReference type="InterPro" id="IPR036388">
    <property type="entry name" value="WH-like_DNA-bd_sf"/>
</dbReference>
<dbReference type="EMBL" id="CP030140">
    <property type="protein sequence ID" value="AWX69240.1"/>
    <property type="molecule type" value="Genomic_DNA"/>
</dbReference>
<accession>A0A2Z4NCF4</accession>
<dbReference type="InterPro" id="IPR011257">
    <property type="entry name" value="DNA_glycosylase"/>
</dbReference>
<feature type="domain" description="HhH-GPD" evidence="9">
    <location>
        <begin position="47"/>
        <end position="198"/>
    </location>
</feature>
<organism evidence="10 11">
    <name type="scientific">[Mycoplasma] anseris</name>
    <dbReference type="NCBI Taxonomy" id="92400"/>
    <lineage>
        <taxon>Bacteria</taxon>
        <taxon>Bacillati</taxon>
        <taxon>Mycoplasmatota</taxon>
        <taxon>Mycoplasmoidales</taxon>
        <taxon>Metamycoplasmataceae</taxon>
        <taxon>Metamycoplasma</taxon>
    </lineage>
</organism>
<dbReference type="CDD" id="cd06445">
    <property type="entry name" value="ATase"/>
    <property type="match status" value="1"/>
</dbReference>
<dbReference type="InterPro" id="IPR001497">
    <property type="entry name" value="MethylDNA_cys_MeTrfase_AS"/>
</dbReference>
<dbReference type="SUPFAM" id="SSF46767">
    <property type="entry name" value="Methylated DNA-protein cysteine methyltransferase, C-terminal domain"/>
    <property type="match status" value="1"/>
</dbReference>
<dbReference type="SUPFAM" id="SSF48150">
    <property type="entry name" value="DNA-glycosylase"/>
    <property type="match status" value="1"/>
</dbReference>
<dbReference type="Pfam" id="PF02870">
    <property type="entry name" value="Methyltransf_1N"/>
    <property type="match status" value="1"/>
</dbReference>
<gene>
    <name evidence="10" type="ORF">DP065_00505</name>
</gene>
<comment type="catalytic activity">
    <reaction evidence="8">
        <text>a 6-O-methyl-2'-deoxyguanosine in DNA + L-cysteinyl-[protein] = S-methyl-L-cysteinyl-[protein] + a 2'-deoxyguanosine in DNA</text>
        <dbReference type="Rhea" id="RHEA:24000"/>
        <dbReference type="Rhea" id="RHEA-COMP:10131"/>
        <dbReference type="Rhea" id="RHEA-COMP:10132"/>
        <dbReference type="Rhea" id="RHEA-COMP:11367"/>
        <dbReference type="Rhea" id="RHEA-COMP:11368"/>
        <dbReference type="ChEBI" id="CHEBI:29950"/>
        <dbReference type="ChEBI" id="CHEBI:82612"/>
        <dbReference type="ChEBI" id="CHEBI:85445"/>
        <dbReference type="ChEBI" id="CHEBI:85448"/>
        <dbReference type="EC" id="2.1.1.63"/>
    </reaction>
</comment>
<dbReference type="PROSITE" id="PS00374">
    <property type="entry name" value="MGMT"/>
    <property type="match status" value="1"/>
</dbReference>
<evidence type="ECO:0000313" key="10">
    <source>
        <dbReference type="EMBL" id="AWX69240.1"/>
    </source>
</evidence>
<keyword evidence="11" id="KW-1185">Reference proteome</keyword>
<evidence type="ECO:0000256" key="1">
    <source>
        <dbReference type="ARBA" id="ARBA00000086"/>
    </source>
</evidence>
<dbReference type="Pfam" id="PF01035">
    <property type="entry name" value="DNA_binding_1"/>
    <property type="match status" value="1"/>
</dbReference>
<evidence type="ECO:0000256" key="8">
    <source>
        <dbReference type="ARBA" id="ARBA00049348"/>
    </source>
</evidence>
<dbReference type="InterPro" id="IPR036217">
    <property type="entry name" value="MethylDNA_cys_MeTrfase_DNAb"/>
</dbReference>
<comment type="catalytic activity">
    <reaction evidence="1">
        <text>Hydrolysis of alkylated DNA, releasing 3-methyladenine, 3-methylguanine, 7-methylguanine and 7-methyladenine.</text>
        <dbReference type="EC" id="3.2.2.21"/>
    </reaction>
</comment>
<dbReference type="RefSeq" id="WP_052169652.1">
    <property type="nucleotide sequence ID" value="NZ_CP030140.1"/>
</dbReference>
<dbReference type="Gene3D" id="1.10.10.10">
    <property type="entry name" value="Winged helix-like DNA-binding domain superfamily/Winged helix DNA-binding domain"/>
    <property type="match status" value="1"/>
</dbReference>
<dbReference type="Proteomes" id="UP000250218">
    <property type="component" value="Chromosome"/>
</dbReference>
<dbReference type="PANTHER" id="PTHR43003:SF5">
    <property type="entry name" value="DNA-3-METHYLADENINE GLYCOSYLASE"/>
    <property type="match status" value="1"/>
</dbReference>
<keyword evidence="6" id="KW-0227">DNA damage</keyword>
<dbReference type="SMART" id="SM00478">
    <property type="entry name" value="ENDO3c"/>
    <property type="match status" value="1"/>
</dbReference>
<dbReference type="KEGG" id="mane:DP065_00505"/>
<comment type="catalytic activity">
    <reaction evidence="2">
        <text>a 4-O-methyl-thymidine in DNA + L-cysteinyl-[protein] = a thymidine in DNA + S-methyl-L-cysteinyl-[protein]</text>
        <dbReference type="Rhea" id="RHEA:53428"/>
        <dbReference type="Rhea" id="RHEA-COMP:10131"/>
        <dbReference type="Rhea" id="RHEA-COMP:10132"/>
        <dbReference type="Rhea" id="RHEA-COMP:13555"/>
        <dbReference type="Rhea" id="RHEA-COMP:13556"/>
        <dbReference type="ChEBI" id="CHEBI:29950"/>
        <dbReference type="ChEBI" id="CHEBI:82612"/>
        <dbReference type="ChEBI" id="CHEBI:137386"/>
        <dbReference type="ChEBI" id="CHEBI:137387"/>
        <dbReference type="EC" id="2.1.1.63"/>
    </reaction>
</comment>
<evidence type="ECO:0000256" key="6">
    <source>
        <dbReference type="ARBA" id="ARBA00022763"/>
    </source>
</evidence>
<dbReference type="GO" id="GO:0005737">
    <property type="term" value="C:cytoplasm"/>
    <property type="evidence" value="ECO:0007669"/>
    <property type="project" value="TreeGrafter"/>
</dbReference>
<dbReference type="GO" id="GO:0006285">
    <property type="term" value="P:base-excision repair, AP site formation"/>
    <property type="evidence" value="ECO:0007669"/>
    <property type="project" value="TreeGrafter"/>
</dbReference>
<dbReference type="InterPro" id="IPR036631">
    <property type="entry name" value="MGMT_N_sf"/>
</dbReference>
<evidence type="ECO:0000256" key="2">
    <source>
        <dbReference type="ARBA" id="ARBA00001286"/>
    </source>
</evidence>
<evidence type="ECO:0000256" key="5">
    <source>
        <dbReference type="ARBA" id="ARBA00022679"/>
    </source>
</evidence>
<dbReference type="GO" id="GO:0006307">
    <property type="term" value="P:DNA alkylation repair"/>
    <property type="evidence" value="ECO:0007669"/>
    <property type="project" value="TreeGrafter"/>
</dbReference>
<sequence>MIFKYDESALEFLKNVDEKLQKIINKFGKLEISLEEDVFQSIIKNIIGQQISIQIQNKLWNNIKQTLKEINLETTKNLNLEDWKNFGLSSQKAQYIFEFITKIRRHEFDIDKLNNMSDDEAISYLTTLNGIGPWTAEMVLVFCLNRLDVFSINDLGIKIGLMNLYGLKEITKKQLNDFKKKFSPYGSIASFYIWKCVEKDIWKPKGIWQLDKYFDFYQSKIGVILLQANEDELTKISINPDQKYKKINFLEKHHFPFINNDSKIIKETKTWLDNYFNNKISVCNVPLKMQGTPFQKEVWLQISQIQYGKTKTYKEIANQLAIKKGIKNMSCQAVGTACGKNNFPIIIPCHRVLASNSIGGFNGNIKTKINLLNHEKVKKNS</sequence>
<keyword evidence="5 10" id="KW-0808">Transferase</keyword>
<evidence type="ECO:0000259" key="9">
    <source>
        <dbReference type="SMART" id="SM00478"/>
    </source>
</evidence>
<dbReference type="SUPFAM" id="SSF53155">
    <property type="entry name" value="Methylated DNA-protein cysteine methyltransferase domain"/>
    <property type="match status" value="1"/>
</dbReference>
<keyword evidence="7" id="KW-0234">DNA repair</keyword>
<evidence type="ECO:0000256" key="4">
    <source>
        <dbReference type="ARBA" id="ARBA00022603"/>
    </source>
</evidence>
<evidence type="ECO:0000256" key="7">
    <source>
        <dbReference type="ARBA" id="ARBA00023204"/>
    </source>
</evidence>
<proteinExistence type="predicted"/>
<dbReference type="Gene3D" id="1.10.340.30">
    <property type="entry name" value="Hypothetical protein, domain 2"/>
    <property type="match status" value="1"/>
</dbReference>
<dbReference type="GO" id="GO:0032259">
    <property type="term" value="P:methylation"/>
    <property type="evidence" value="ECO:0007669"/>
    <property type="project" value="UniProtKB-KW"/>
</dbReference>
<dbReference type="InterPro" id="IPR008332">
    <property type="entry name" value="MethylG_MeTrfase_N"/>
</dbReference>
<dbReference type="EC" id="3.2.2.21" evidence="3"/>
<name>A0A2Z4NCF4_9BACT</name>
<dbReference type="AlphaFoldDB" id="A0A2Z4NCF4"/>
<dbReference type="GO" id="GO:0003908">
    <property type="term" value="F:methylated-DNA-[protein]-cysteine S-methyltransferase activity"/>
    <property type="evidence" value="ECO:0007669"/>
    <property type="project" value="UniProtKB-EC"/>
</dbReference>
<dbReference type="PANTHER" id="PTHR43003">
    <property type="entry name" value="DNA-3-METHYLADENINE GLYCOSYLASE"/>
    <property type="match status" value="1"/>
</dbReference>
<dbReference type="GO" id="GO:0032993">
    <property type="term" value="C:protein-DNA complex"/>
    <property type="evidence" value="ECO:0007669"/>
    <property type="project" value="TreeGrafter"/>
</dbReference>
<dbReference type="GO" id="GO:0008725">
    <property type="term" value="F:DNA-3-methyladenine glycosylase activity"/>
    <property type="evidence" value="ECO:0007669"/>
    <property type="project" value="TreeGrafter"/>
</dbReference>
<dbReference type="InterPro" id="IPR014048">
    <property type="entry name" value="MethylDNA_cys_MeTrfase_DNA-bd"/>
</dbReference>
<dbReference type="NCBIfam" id="TIGR00589">
    <property type="entry name" value="ogt"/>
    <property type="match status" value="1"/>
</dbReference>